<keyword evidence="1" id="KW-0472">Membrane</keyword>
<dbReference type="RefSeq" id="WP_329394780.1">
    <property type="nucleotide sequence ID" value="NZ_CP109019.1"/>
</dbReference>
<evidence type="ECO:0000313" key="2">
    <source>
        <dbReference type="EMBL" id="WUT80860.1"/>
    </source>
</evidence>
<keyword evidence="1" id="KW-0812">Transmembrane</keyword>
<feature type="transmembrane region" description="Helical" evidence="1">
    <location>
        <begin position="66"/>
        <end position="84"/>
    </location>
</feature>
<feature type="transmembrane region" description="Helical" evidence="1">
    <location>
        <begin position="29"/>
        <end position="54"/>
    </location>
</feature>
<accession>A0ABZ1XBI0</accession>
<keyword evidence="3" id="KW-1185">Reference proteome</keyword>
<sequence>MTAFDPSSTADPSAAAAEPFAPSTAAVRIFAGIGFLLLALAYGVFLVVVLGQAYSGDGASGPLVEAAQWAMGLSAAAGALALCLPSTMVSHAARRTAVRLQYVLALAGPALAAIDFA</sequence>
<protein>
    <recommendedName>
        <fullName evidence="4">Integral membrane protein</fullName>
    </recommendedName>
</protein>
<evidence type="ECO:0000256" key="1">
    <source>
        <dbReference type="SAM" id="Phobius"/>
    </source>
</evidence>
<evidence type="ECO:0008006" key="4">
    <source>
        <dbReference type="Google" id="ProtNLM"/>
    </source>
</evidence>
<organism evidence="2 3">
    <name type="scientific">Streptomyces melanogenes</name>
    <dbReference type="NCBI Taxonomy" id="67326"/>
    <lineage>
        <taxon>Bacteria</taxon>
        <taxon>Bacillati</taxon>
        <taxon>Actinomycetota</taxon>
        <taxon>Actinomycetes</taxon>
        <taxon>Kitasatosporales</taxon>
        <taxon>Streptomycetaceae</taxon>
        <taxon>Streptomyces</taxon>
    </lineage>
</organism>
<proteinExistence type="predicted"/>
<name>A0ABZ1XBI0_9ACTN</name>
<dbReference type="Proteomes" id="UP001432060">
    <property type="component" value="Chromosome"/>
</dbReference>
<gene>
    <name evidence="2" type="ORF">OG515_01000</name>
</gene>
<evidence type="ECO:0000313" key="3">
    <source>
        <dbReference type="Proteomes" id="UP001432060"/>
    </source>
</evidence>
<keyword evidence="1" id="KW-1133">Transmembrane helix</keyword>
<reference evidence="2" key="1">
    <citation type="submission" date="2022-10" db="EMBL/GenBank/DDBJ databases">
        <title>The complete genomes of actinobacterial strains from the NBC collection.</title>
        <authorList>
            <person name="Joergensen T.S."/>
            <person name="Alvarez Arevalo M."/>
            <person name="Sterndorff E.B."/>
            <person name="Faurdal D."/>
            <person name="Vuksanovic O."/>
            <person name="Mourched A.-S."/>
            <person name="Charusanti P."/>
            <person name="Shaw S."/>
            <person name="Blin K."/>
            <person name="Weber T."/>
        </authorList>
    </citation>
    <scope>NUCLEOTIDE SEQUENCE</scope>
    <source>
        <strain evidence="2">NBC_00668</strain>
    </source>
</reference>
<dbReference type="EMBL" id="CP109019">
    <property type="protein sequence ID" value="WUT80860.1"/>
    <property type="molecule type" value="Genomic_DNA"/>
</dbReference>